<dbReference type="EMBL" id="QGKY02000094">
    <property type="protein sequence ID" value="KAF2604857.1"/>
    <property type="molecule type" value="Genomic_DNA"/>
</dbReference>
<name>A0A8S9LFS1_BRACR</name>
<dbReference type="AlphaFoldDB" id="A0A8S9LFS1"/>
<organism evidence="1">
    <name type="scientific">Brassica cretica</name>
    <name type="common">Mustard</name>
    <dbReference type="NCBI Taxonomy" id="69181"/>
    <lineage>
        <taxon>Eukaryota</taxon>
        <taxon>Viridiplantae</taxon>
        <taxon>Streptophyta</taxon>
        <taxon>Embryophyta</taxon>
        <taxon>Tracheophyta</taxon>
        <taxon>Spermatophyta</taxon>
        <taxon>Magnoliopsida</taxon>
        <taxon>eudicotyledons</taxon>
        <taxon>Gunneridae</taxon>
        <taxon>Pentapetalae</taxon>
        <taxon>rosids</taxon>
        <taxon>malvids</taxon>
        <taxon>Brassicales</taxon>
        <taxon>Brassicaceae</taxon>
        <taxon>Brassiceae</taxon>
        <taxon>Brassica</taxon>
    </lineage>
</organism>
<comment type="caution">
    <text evidence="1">The sequence shown here is derived from an EMBL/GenBank/DDBJ whole genome shotgun (WGS) entry which is preliminary data.</text>
</comment>
<proteinExistence type="predicted"/>
<sequence length="360" mass="39046">MHPGVVANRPSLLEKFHQSGVDAVGLALHSDLVVPTAPNFKMSSARISWRTWTSTAKLTLEKTLSLKLSLSPKIKSPFEFPPASGGACRCLGLGFGSGKLSAAEELRFRRFLSYLWGFDEDVERRRVVAIGSLGLGLRSVFNLRSRPELSIRQEEGRLFSFWSSTSLRVPVDLVTTVASRELEYAGGWCSSSVHLAMVLSAVKRAVVYAASVAVCNTSSHQISSWRFLAASVSVRRFSRSTSEAAVLMSLTTVFRSLVFAHIPASLGSLELLVVMCVTIVCSVLGRCRCCLFVCAGAFKALGKLFSGESSSLRADHRGGQNYRAPTLSLTWLFLLRQAGSVDIAEPLDGGIGFLCLPLFS</sequence>
<reference evidence="1" key="1">
    <citation type="submission" date="2019-12" db="EMBL/GenBank/DDBJ databases">
        <title>Genome sequencing and annotation of Brassica cretica.</title>
        <authorList>
            <person name="Studholme D.J."/>
            <person name="Sarris P.F."/>
        </authorList>
    </citation>
    <scope>NUCLEOTIDE SEQUENCE</scope>
    <source>
        <strain evidence="1">PFS-102/07</strain>
        <tissue evidence="1">Leaf</tissue>
    </source>
</reference>
<evidence type="ECO:0000313" key="1">
    <source>
        <dbReference type="EMBL" id="KAF2604857.1"/>
    </source>
</evidence>
<accession>A0A8S9LFS1</accession>
<gene>
    <name evidence="1" type="ORF">F2Q70_00027378</name>
</gene>
<protein>
    <submittedName>
        <fullName evidence="1">Uncharacterized protein</fullName>
    </submittedName>
</protein>